<protein>
    <submittedName>
        <fullName evidence="2">Membrane-targeted effector domain-containing toxin</fullName>
    </submittedName>
</protein>
<dbReference type="EMBL" id="JAXGGE010000001">
    <property type="protein sequence ID" value="MDY4301412.1"/>
    <property type="molecule type" value="Genomic_DNA"/>
</dbReference>
<dbReference type="SUPFAM" id="SSF159501">
    <property type="entry name" value="EreA/ChaN-like"/>
    <property type="match status" value="1"/>
</dbReference>
<dbReference type="Proteomes" id="UP001277967">
    <property type="component" value="Unassembled WGS sequence"/>
</dbReference>
<accession>A0ABU5FI43</accession>
<dbReference type="Gene3D" id="3.40.50.11550">
    <property type="match status" value="1"/>
</dbReference>
<feature type="region of interest" description="Disordered" evidence="1">
    <location>
        <begin position="1295"/>
        <end position="1334"/>
    </location>
</feature>
<evidence type="ECO:0000313" key="3">
    <source>
        <dbReference type="Proteomes" id="UP001277967"/>
    </source>
</evidence>
<reference evidence="2 3" key="1">
    <citation type="submission" date="2023-11" db="EMBL/GenBank/DDBJ databases">
        <title>Genome sequence of Pseudomonas salmasensis Strain SLU99.</title>
        <authorList>
            <person name="Ghadamgahi F."/>
            <person name="Kalyandurg P.B."/>
            <person name="Catara V."/>
            <person name="Vetukuri R."/>
            <person name="Ghosh S."/>
        </authorList>
    </citation>
    <scope>NUCLEOTIDE SEQUENCE [LARGE SCALE GENOMIC DNA]</scope>
    <source>
        <strain evidence="2 3">SLU99</strain>
    </source>
</reference>
<feature type="region of interest" description="Disordered" evidence="1">
    <location>
        <begin position="9"/>
        <end position="37"/>
    </location>
</feature>
<dbReference type="CDD" id="cd14729">
    <property type="entry name" value="RtxA-like"/>
    <property type="match status" value="1"/>
</dbReference>
<gene>
    <name evidence="2" type="ORF">SO486_15625</name>
</gene>
<evidence type="ECO:0000256" key="1">
    <source>
        <dbReference type="SAM" id="MobiDB-lite"/>
    </source>
</evidence>
<sequence length="1619" mass="178078">MITGIAHHRLRRDISSEETAQASHTPQMSPSAQAPSLPEVEAIAPVSAIRSDLIKGLQITDQRLLLNQYQALNQDIQALLLRQPSLSSVIEQQLARSLGVTPPIDVSSLYVHRYHTDEQGQRTLVSVEGITEALFNALRQLKTSPNAEPSTSTVGMEVGFYRSQLPSESTQQLQSRDPLLSMAQAIEKELPLSLARFWTEPRTGEPNPESRQNELLAIHREMLSTLAALGVEDGALTPAAKSLIDKAFEYPTLEARENAMKDGERPGVYPLKLEVPRPAGSLLAGAFLVTSSDGSSATRPFDSANTDRTLLPGQQQGLTVLYTPRDGYETFDSPAAALAALRQRINDDPDAAQQLLQSLPVAVQQGLKDDWKNQLSQNLSPVAPDVIAAGVPQLLERQRQQVSNELRALYDAHSQEPILVDPWRHLLTERGLHEAADLGWHFDGDNALLTREQWLDNQSRNQGPRQALDQSLGDQKNWQYLAQTLNESVQTLPEKPTERDVSAILKKTPMNIAPDSGHYQTYIRAPGMSVTIEAFLAENGWPVPKTLDDLLALAQTANVRAQQHPLGNFAGALSWPLPLSVENQRELFNVVAGNSAGLEGFPLQHPSWGALDYLVNAVSLSPTDLQDPAKALEKLLDSPRYKALGEALQSKINGIATHSSINDYVLAAIHLGLDHESIDHPSQSRVAGFDLAADTFWSKPPSNIIGTLAEHLITSGKTSKETAALGARLLLGRVAPQFLVKDIPAAVTVGSMAWANLCLAVSRIEAQTPGKAASMSFSEVMLAAEDTPPASEAVQKAVLIDWAVANQIIHVHPSGVHPQENIEYARTVFNQQLDALKVMSEWLETPMPNRRAMALALLKEKFGDDIDFEEKCLRINYGPESIGPRFGPAHSMLDLTMEGMKLDEYWQLRDGATISKQTFDDFVAFTRNKAEYNVVGEFSKKFTEVTNLYKDIKKHLVMNAITHLPLEDRTQLNFGKIRFFKENSYRVSYVPFVGEKLFHSSTTIQVQTELNGKKQSYLFDTEKGTIKKTGLHPDNHKPVTFSDEVIRVEEYSPNSGSLKHGIPLYHGNNQNHFQNSRIQDVAKAVVEGLGIDSDAVRRRAEGRTAREQQRDTLTTIGEFLLDLIPFRSAIANFRNGNIKDGAIDLTFDLFGFLTAGVGMVGKLVKGAGKTGNAFAKVARSSRIIGATAFSAFNPLGGLGDLTVGAGKLLTEGASAARAGVQRMRGMATGGELVEASKRFEAAATGTFKIGGKSVEGSAVMRDKRWYAYDAHKQDAFGAPQDFDPVHTLMPPSPQADFSPRGHVSTRPSNRFQPYKKTNTKMPYSNGSPSTKPPIVEKTDHLDSIEGEYIKRFNSASNEAHFTQSRSGPTEKRFENEMNEFLQAFDPLNPPNRPVIAETADYENISDLIEKALDSSDVVIFGESHQNLAMFREIDKSIEMFKRKNVKVVGIEGVVYDRAGKLIDDGMGFTGPGLRPAHPQFNLEILMKKFDEAGITVVPLDHMYLTRHRHNRDTYRAMKEADRNLLRLKQFNYYATRVIEQHKHEGKVIALVGRQHINTTQGVIGLAEATGGIGIGVYERVGMNVGYGAKAADKAKPGPMGILSEGNDLTGDLQIYSLAT</sequence>
<proteinExistence type="predicted"/>
<organism evidence="2 3">
    <name type="scientific">Pseudomonas salmasensis</name>
    <dbReference type="NCBI Taxonomy" id="2745514"/>
    <lineage>
        <taxon>Bacteria</taxon>
        <taxon>Pseudomonadati</taxon>
        <taxon>Pseudomonadota</taxon>
        <taxon>Gammaproteobacteria</taxon>
        <taxon>Pseudomonadales</taxon>
        <taxon>Pseudomonadaceae</taxon>
        <taxon>Pseudomonas</taxon>
    </lineage>
</organism>
<evidence type="ECO:0000313" key="2">
    <source>
        <dbReference type="EMBL" id="MDY4301412.1"/>
    </source>
</evidence>
<feature type="compositionally biased region" description="Polar residues" evidence="1">
    <location>
        <begin position="1305"/>
        <end position="1329"/>
    </location>
</feature>
<name>A0ABU5FI43_9PSED</name>
<comment type="caution">
    <text evidence="2">The sequence shown here is derived from an EMBL/GenBank/DDBJ whole genome shotgun (WGS) entry which is preliminary data.</text>
</comment>
<dbReference type="RefSeq" id="WP_320747892.1">
    <property type="nucleotide sequence ID" value="NZ_JAXGGE010000001.1"/>
</dbReference>
<keyword evidence="3" id="KW-1185">Reference proteome</keyword>
<feature type="compositionally biased region" description="Polar residues" evidence="1">
    <location>
        <begin position="17"/>
        <end position="34"/>
    </location>
</feature>